<dbReference type="PROSITE" id="PS50089">
    <property type="entry name" value="ZF_RING_2"/>
    <property type="match status" value="1"/>
</dbReference>
<feature type="region of interest" description="Disordered" evidence="2">
    <location>
        <begin position="134"/>
        <end position="185"/>
    </location>
</feature>
<dbReference type="AlphaFoldDB" id="A0ABD1ZB57"/>
<keyword evidence="5" id="KW-1185">Reference proteome</keyword>
<proteinExistence type="predicted"/>
<feature type="region of interest" description="Disordered" evidence="2">
    <location>
        <begin position="207"/>
        <end position="287"/>
    </location>
</feature>
<dbReference type="InterPro" id="IPR039780">
    <property type="entry name" value="Mot2"/>
</dbReference>
<reference evidence="4 5" key="1">
    <citation type="submission" date="2024-09" db="EMBL/GenBank/DDBJ databases">
        <title>Chromosome-scale assembly of Riccia fluitans.</title>
        <authorList>
            <person name="Paukszto L."/>
            <person name="Sawicki J."/>
            <person name="Karawczyk K."/>
            <person name="Piernik-Szablinska J."/>
            <person name="Szczecinska M."/>
            <person name="Mazdziarz M."/>
        </authorList>
    </citation>
    <scope>NUCLEOTIDE SEQUENCE [LARGE SCALE GENOMIC DNA]</scope>
    <source>
        <strain evidence="4">Rf_01</strain>
        <tissue evidence="4">Aerial parts of the thallus</tissue>
    </source>
</reference>
<dbReference type="EMBL" id="JBHFFA010000002">
    <property type="protein sequence ID" value="KAL2645036.1"/>
    <property type="molecule type" value="Genomic_DNA"/>
</dbReference>
<dbReference type="Pfam" id="PF14570">
    <property type="entry name" value="zf-RING_4"/>
    <property type="match status" value="1"/>
</dbReference>
<name>A0ABD1ZB57_9MARC</name>
<protein>
    <recommendedName>
        <fullName evidence="3">RING-type domain-containing protein</fullName>
    </recommendedName>
</protein>
<evidence type="ECO:0000259" key="3">
    <source>
        <dbReference type="PROSITE" id="PS50089"/>
    </source>
</evidence>
<feature type="compositionally biased region" description="Polar residues" evidence="2">
    <location>
        <begin position="264"/>
        <end position="284"/>
    </location>
</feature>
<gene>
    <name evidence="4" type="ORF">R1flu_012623</name>
</gene>
<dbReference type="Proteomes" id="UP001605036">
    <property type="component" value="Unassembled WGS sequence"/>
</dbReference>
<feature type="domain" description="RING-type" evidence="3">
    <location>
        <begin position="560"/>
        <end position="602"/>
    </location>
</feature>
<dbReference type="Gene3D" id="3.30.40.10">
    <property type="entry name" value="Zinc/RING finger domain, C3HC4 (zinc finger)"/>
    <property type="match status" value="1"/>
</dbReference>
<dbReference type="InterPro" id="IPR001841">
    <property type="entry name" value="Znf_RING"/>
</dbReference>
<dbReference type="PANTHER" id="PTHR12603:SF0">
    <property type="entry name" value="CCR4-NOT TRANSCRIPTION COMPLEX SUBUNIT 4"/>
    <property type="match status" value="1"/>
</dbReference>
<feature type="compositionally biased region" description="Basic and acidic residues" evidence="2">
    <location>
        <begin position="210"/>
        <end position="222"/>
    </location>
</feature>
<dbReference type="PANTHER" id="PTHR12603">
    <property type="entry name" value="CCR4-NOT TRANSCRIPTION COMPLEX RELATED"/>
    <property type="match status" value="1"/>
</dbReference>
<dbReference type="CDD" id="cd16618">
    <property type="entry name" value="mRING-HC-C4C4_CNOT4"/>
    <property type="match status" value="1"/>
</dbReference>
<comment type="caution">
    <text evidence="4">The sequence shown here is derived from an EMBL/GenBank/DDBJ whole genome shotgun (WGS) entry which is preliminary data.</text>
</comment>
<evidence type="ECO:0000313" key="4">
    <source>
        <dbReference type="EMBL" id="KAL2645036.1"/>
    </source>
</evidence>
<feature type="compositionally biased region" description="Polar residues" evidence="2">
    <location>
        <begin position="134"/>
        <end position="148"/>
    </location>
</feature>
<keyword evidence="1" id="KW-0479">Metal-binding</keyword>
<feature type="compositionally biased region" description="Basic and acidic residues" evidence="2">
    <location>
        <begin position="155"/>
        <end position="177"/>
    </location>
</feature>
<dbReference type="FunFam" id="3.30.40.10:FF:000383">
    <property type="entry name" value="RING/U-box superfamily protein"/>
    <property type="match status" value="1"/>
</dbReference>
<dbReference type="InterPro" id="IPR013083">
    <property type="entry name" value="Znf_RING/FYVE/PHD"/>
</dbReference>
<dbReference type="GO" id="GO:0008270">
    <property type="term" value="F:zinc ion binding"/>
    <property type="evidence" value="ECO:0007669"/>
    <property type="project" value="UniProtKB-KW"/>
</dbReference>
<accession>A0ABD1ZB57</accession>
<evidence type="ECO:0000256" key="1">
    <source>
        <dbReference type="PROSITE-ProRule" id="PRU00175"/>
    </source>
</evidence>
<organism evidence="4 5">
    <name type="scientific">Riccia fluitans</name>
    <dbReference type="NCBI Taxonomy" id="41844"/>
    <lineage>
        <taxon>Eukaryota</taxon>
        <taxon>Viridiplantae</taxon>
        <taxon>Streptophyta</taxon>
        <taxon>Embryophyta</taxon>
        <taxon>Marchantiophyta</taxon>
        <taxon>Marchantiopsida</taxon>
        <taxon>Marchantiidae</taxon>
        <taxon>Marchantiales</taxon>
        <taxon>Ricciaceae</taxon>
        <taxon>Riccia</taxon>
    </lineage>
</organism>
<keyword evidence="1" id="KW-0862">Zinc</keyword>
<evidence type="ECO:0000256" key="2">
    <source>
        <dbReference type="SAM" id="MobiDB-lite"/>
    </source>
</evidence>
<evidence type="ECO:0000313" key="5">
    <source>
        <dbReference type="Proteomes" id="UP001605036"/>
    </source>
</evidence>
<dbReference type="InterPro" id="IPR039515">
    <property type="entry name" value="NOT4_mRING-HC-C4C4"/>
</dbReference>
<keyword evidence="1" id="KW-0863">Zinc-finger</keyword>
<dbReference type="SUPFAM" id="SSF57850">
    <property type="entry name" value="RING/U-box"/>
    <property type="match status" value="1"/>
</dbReference>
<sequence>MVIADCRTCLEFLVRGRLKVTHCSLIFLQGGVWILAREAHPRTRGSIRLYSLSSSRSCVFVGSFKTSKVLLCSPFWGFKSAGSSGVLPVRSEIVVKWFGADSPAESWLGCVNMATSNMRVSTVDYNCMPRKYSSKNNVPNPHLDQNPSCGMISSRDVKHSQSRQQDSKAECFHSKDASKRKRVNRTAKLKQCKLDARREQWLSQGNYSRGKLDDRDCSHDVGLKSTSEESPDSYDDQGLSLKSSGPVCSENPEHLFAETEQLGAESSSGKHMAESSNPGKQSMSGRWGGCRDPELSELSRVKNQFKDKDLRLEGDAHTDTDVEVQGRSLMHKCSLTDRKNVPSHLHLSGSALVTYTKTSEIRRKGAVMPPDERSVRMNTVSRTDEELLTTTDAKYDRGTACRGVSEGDYSPTQSTSSCVSSYSGCSSGENGSNHSHDAEDDWETVADAIYMQGSSCKPGDMHKTPHVEKETSAEKKGLCSGTIELQKGALKPEYKYKGGMLGGRMRGVGGRAWRPDDAARPPTLPRLSKQHSFPLQSTQATWNDLHGSNLWGPPPAPLFCPICTEELDVTDSSFVPCSCGFRLCLFCHHRIAAEDGRCPGCRKTYNSDVAMKLSRSSSVWLRV</sequence>